<proteinExistence type="predicted"/>
<dbReference type="Pfam" id="PF00155">
    <property type="entry name" value="Aminotran_1_2"/>
    <property type="match status" value="1"/>
</dbReference>
<keyword evidence="2" id="KW-0032">Aminotransferase</keyword>
<dbReference type="Proteomes" id="UP000799767">
    <property type="component" value="Unassembled WGS sequence"/>
</dbReference>
<dbReference type="GO" id="GO:0008483">
    <property type="term" value="F:transaminase activity"/>
    <property type="evidence" value="ECO:0007669"/>
    <property type="project" value="UniProtKB-KW"/>
</dbReference>
<evidence type="ECO:0000259" key="1">
    <source>
        <dbReference type="Pfam" id="PF00155"/>
    </source>
</evidence>
<dbReference type="PANTHER" id="PTHR43510:SF1">
    <property type="entry name" value="AMINOTRANSFERASE FUNCTION, HYPOTHETICAL (EUROFUNG)"/>
    <property type="match status" value="1"/>
</dbReference>
<feature type="domain" description="Aminotransferase class I/classII large" evidence="1">
    <location>
        <begin position="61"/>
        <end position="377"/>
    </location>
</feature>
<dbReference type="RefSeq" id="XP_033591957.1">
    <property type="nucleotide sequence ID" value="XM_033732992.1"/>
</dbReference>
<name>A0A6A6PYU6_9PEZI</name>
<dbReference type="AlphaFoldDB" id="A0A6A6PYU6"/>
<dbReference type="EMBL" id="MU001633">
    <property type="protein sequence ID" value="KAF2485388.1"/>
    <property type="molecule type" value="Genomic_DNA"/>
</dbReference>
<dbReference type="OrthoDB" id="7042322at2759"/>
<protein>
    <submittedName>
        <fullName evidence="2">Aminotransferase</fullName>
    </submittedName>
</protein>
<dbReference type="InterPro" id="IPR015422">
    <property type="entry name" value="PyrdxlP-dep_Trfase_small"/>
</dbReference>
<evidence type="ECO:0000313" key="2">
    <source>
        <dbReference type="EMBL" id="KAF2485388.1"/>
    </source>
</evidence>
<dbReference type="CDD" id="cd00609">
    <property type="entry name" value="AAT_like"/>
    <property type="match status" value="1"/>
</dbReference>
<keyword evidence="2" id="KW-0808">Transferase</keyword>
<dbReference type="Gene3D" id="3.40.640.10">
    <property type="entry name" value="Type I PLP-dependent aspartate aminotransferase-like (Major domain)"/>
    <property type="match status" value="1"/>
</dbReference>
<sequence>MPRFQDFALPHWIESQKGIEIPLGGSVGPGLSFKELINLSTDPESTTKALNFYDTDLTVRVGTQGSLELRKQVAKLYAGSDVTVTPDDVIIANATTGANLLSFQSQLSPGDHVICMYPCYEPLFQIPKQLGASITYWRLDPSNNWEASLADLKALIRPTTKMLVVNNPHNPTGTLLSASAQQAILHLAARHDITVHSDEIFRPLFHATDTPAPPSLLQHASYDKVIVTGSLSKAFCLSAVRIGWCVTRNPELKASLLSLRQWTLESTSLIDERIAAEALSDRCRDPILARLHAFAHRNLAELHAFLAKNPHAVAATVPTGGATAFVKFMDPASGRPVDDLQFCQTLMEHTGVLLSPASLCFSQLQPGDFKGYTRLHFTCRTEIFKQGLDRIGEFLSSPSYTALCAGSQTNGTH</sequence>
<dbReference type="InterPro" id="IPR015421">
    <property type="entry name" value="PyrdxlP-dep_Trfase_major"/>
</dbReference>
<dbReference type="SUPFAM" id="SSF53383">
    <property type="entry name" value="PLP-dependent transferases"/>
    <property type="match status" value="1"/>
</dbReference>
<reference evidence="2" key="1">
    <citation type="journal article" date="2020" name="Stud. Mycol.">
        <title>101 Dothideomycetes genomes: a test case for predicting lifestyles and emergence of pathogens.</title>
        <authorList>
            <person name="Haridas S."/>
            <person name="Albert R."/>
            <person name="Binder M."/>
            <person name="Bloem J."/>
            <person name="Labutti K."/>
            <person name="Salamov A."/>
            <person name="Andreopoulos B."/>
            <person name="Baker S."/>
            <person name="Barry K."/>
            <person name="Bills G."/>
            <person name="Bluhm B."/>
            <person name="Cannon C."/>
            <person name="Castanera R."/>
            <person name="Culley D."/>
            <person name="Daum C."/>
            <person name="Ezra D."/>
            <person name="Gonzalez J."/>
            <person name="Henrissat B."/>
            <person name="Kuo A."/>
            <person name="Liang C."/>
            <person name="Lipzen A."/>
            <person name="Lutzoni F."/>
            <person name="Magnuson J."/>
            <person name="Mondo S."/>
            <person name="Nolan M."/>
            <person name="Ohm R."/>
            <person name="Pangilinan J."/>
            <person name="Park H.-J."/>
            <person name="Ramirez L."/>
            <person name="Alfaro M."/>
            <person name="Sun H."/>
            <person name="Tritt A."/>
            <person name="Yoshinaga Y."/>
            <person name="Zwiers L.-H."/>
            <person name="Turgeon B."/>
            <person name="Goodwin S."/>
            <person name="Spatafora J."/>
            <person name="Crous P."/>
            <person name="Grigoriev I."/>
        </authorList>
    </citation>
    <scope>NUCLEOTIDE SEQUENCE</scope>
    <source>
        <strain evidence="2">CBS 113389</strain>
    </source>
</reference>
<dbReference type="GeneID" id="54473994"/>
<dbReference type="InterPro" id="IPR004839">
    <property type="entry name" value="Aminotransferase_I/II_large"/>
</dbReference>
<dbReference type="InterPro" id="IPR015424">
    <property type="entry name" value="PyrdxlP-dep_Trfase"/>
</dbReference>
<accession>A0A6A6PYU6</accession>
<dbReference type="Gene3D" id="3.90.1150.10">
    <property type="entry name" value="Aspartate Aminotransferase, domain 1"/>
    <property type="match status" value="1"/>
</dbReference>
<evidence type="ECO:0000313" key="3">
    <source>
        <dbReference type="Proteomes" id="UP000799767"/>
    </source>
</evidence>
<gene>
    <name evidence="2" type="ORF">BDY17DRAFT_293495</name>
</gene>
<organism evidence="2 3">
    <name type="scientific">Neohortaea acidophila</name>
    <dbReference type="NCBI Taxonomy" id="245834"/>
    <lineage>
        <taxon>Eukaryota</taxon>
        <taxon>Fungi</taxon>
        <taxon>Dikarya</taxon>
        <taxon>Ascomycota</taxon>
        <taxon>Pezizomycotina</taxon>
        <taxon>Dothideomycetes</taxon>
        <taxon>Dothideomycetidae</taxon>
        <taxon>Mycosphaerellales</taxon>
        <taxon>Teratosphaeriaceae</taxon>
        <taxon>Neohortaea</taxon>
    </lineage>
</organism>
<keyword evidence="3" id="KW-1185">Reference proteome</keyword>
<dbReference type="GO" id="GO:0030170">
    <property type="term" value="F:pyridoxal phosphate binding"/>
    <property type="evidence" value="ECO:0007669"/>
    <property type="project" value="InterPro"/>
</dbReference>
<dbReference type="PANTHER" id="PTHR43510">
    <property type="entry name" value="AMINOTRANSFERASE FUNCTION, HYPOTHETICAL (EUROFUNG)"/>
    <property type="match status" value="1"/>
</dbReference>